<dbReference type="InterPro" id="IPR013783">
    <property type="entry name" value="Ig-like_fold"/>
</dbReference>
<dbReference type="Pfam" id="PF17210">
    <property type="entry name" value="SdrD_B"/>
    <property type="match status" value="1"/>
</dbReference>
<evidence type="ECO:0000256" key="1">
    <source>
        <dbReference type="ARBA" id="ARBA00004613"/>
    </source>
</evidence>
<dbReference type="Proteomes" id="UP001530377">
    <property type="component" value="Unassembled WGS sequence"/>
</dbReference>
<keyword evidence="3" id="KW-0732">Signal</keyword>
<evidence type="ECO:0000313" key="6">
    <source>
        <dbReference type="EMBL" id="KAL3809783.1"/>
    </source>
</evidence>
<evidence type="ECO:0000313" key="7">
    <source>
        <dbReference type="Proteomes" id="UP001530377"/>
    </source>
</evidence>
<proteinExistence type="predicted"/>
<comment type="subcellular location">
    <subcellularLocation>
        <location evidence="1">Secreted</location>
    </subcellularLocation>
</comment>
<dbReference type="GO" id="GO:0005576">
    <property type="term" value="C:extracellular region"/>
    <property type="evidence" value="ECO:0007669"/>
    <property type="project" value="UniProtKB-SubCell"/>
</dbReference>
<evidence type="ECO:0000256" key="3">
    <source>
        <dbReference type="ARBA" id="ARBA00022729"/>
    </source>
</evidence>
<dbReference type="EMBL" id="JALLPB020000376">
    <property type="protein sequence ID" value="KAL3809783.1"/>
    <property type="molecule type" value="Genomic_DNA"/>
</dbReference>
<reference evidence="6 7" key="1">
    <citation type="submission" date="2024-10" db="EMBL/GenBank/DDBJ databases">
        <title>Updated reference genomes for cyclostephanoid diatoms.</title>
        <authorList>
            <person name="Roberts W.R."/>
            <person name="Alverson A.J."/>
        </authorList>
    </citation>
    <scope>NUCLEOTIDE SEQUENCE [LARGE SCALE GENOMIC DNA]</scope>
    <source>
        <strain evidence="6 7">AJA228-03</strain>
    </source>
</reference>
<keyword evidence="2" id="KW-0964">Secreted</keyword>
<organism evidence="6 7">
    <name type="scientific">Cyclostephanos tholiformis</name>
    <dbReference type="NCBI Taxonomy" id="382380"/>
    <lineage>
        <taxon>Eukaryota</taxon>
        <taxon>Sar</taxon>
        <taxon>Stramenopiles</taxon>
        <taxon>Ochrophyta</taxon>
        <taxon>Bacillariophyta</taxon>
        <taxon>Coscinodiscophyceae</taxon>
        <taxon>Thalassiosirophycidae</taxon>
        <taxon>Stephanodiscales</taxon>
        <taxon>Stephanodiscaceae</taxon>
        <taxon>Cyclostephanos</taxon>
    </lineage>
</organism>
<evidence type="ECO:0000256" key="2">
    <source>
        <dbReference type="ARBA" id="ARBA00022525"/>
    </source>
</evidence>
<evidence type="ECO:0000256" key="4">
    <source>
        <dbReference type="SAM" id="MobiDB-lite"/>
    </source>
</evidence>
<evidence type="ECO:0000259" key="5">
    <source>
        <dbReference type="Pfam" id="PF17210"/>
    </source>
</evidence>
<dbReference type="Gene3D" id="2.60.40.10">
    <property type="entry name" value="Immunoglobulins"/>
    <property type="match status" value="1"/>
</dbReference>
<dbReference type="SUPFAM" id="SSF117074">
    <property type="entry name" value="Hypothetical protein PA1324"/>
    <property type="match status" value="1"/>
</dbReference>
<dbReference type="InterPro" id="IPR033764">
    <property type="entry name" value="Sdr_B"/>
</dbReference>
<feature type="region of interest" description="Disordered" evidence="4">
    <location>
        <begin position="1"/>
        <end position="30"/>
    </location>
</feature>
<protein>
    <recommendedName>
        <fullName evidence="5">SD-repeat containing protein B domain-containing protein</fullName>
    </recommendedName>
</protein>
<sequence>MPTIPPTNAEVNTEVPTTSSPLDQSPIPTKRPAIESLAPISEPATLTITGLLWLDENKNGLFDTVESPLPGIFVTLRQCEEDTYKGTVRSDSIGQYVFTNLTEGEYYVDFLKPNDSFFIYEFTIPKIGGSDEAAKDSDVTSQDSYKGQSECLAVKEGFMQLTNAGFIRNDRGSESSSKSPTKAPTIPLVPEYCAFVSGGQFDFAGCEFPCENQDDCQDDMVCAFTLNCPA</sequence>
<name>A0ABD3RAC8_9STRA</name>
<keyword evidence="7" id="KW-1185">Reference proteome</keyword>
<accession>A0ABD3RAC8</accession>
<feature type="domain" description="SD-repeat containing protein B" evidence="5">
    <location>
        <begin position="50"/>
        <end position="144"/>
    </location>
</feature>
<dbReference type="AlphaFoldDB" id="A0ABD3RAC8"/>
<comment type="caution">
    <text evidence="6">The sequence shown here is derived from an EMBL/GenBank/DDBJ whole genome shotgun (WGS) entry which is preliminary data.</text>
</comment>
<feature type="compositionally biased region" description="Polar residues" evidence="4">
    <location>
        <begin position="9"/>
        <end position="27"/>
    </location>
</feature>
<gene>
    <name evidence="6" type="ORF">ACHAXA_001627</name>
</gene>